<sequence>MGTPAPPIPQGLARVAPRPCARRRRAALLELPPACPASSCSTTSASNSARIGSGKKGEYGLVEGLAAVTRSPPSLCAGFHEIHLLDVKECDALCSLLSAQDTRDSYEQMPVQFPAGCKLNFYGSFLESDPSADIVVNLSPSKPVQDPEVVMDANHDQYLVPNSMCM</sequence>
<protein>
    <submittedName>
        <fullName evidence="1">Uncharacterized protein</fullName>
    </submittedName>
</protein>
<dbReference type="OrthoDB" id="550575at2759"/>
<gene>
    <name evidence="1" type="ORF">NCGR_LOCUS8207</name>
</gene>
<reference evidence="1" key="1">
    <citation type="submission" date="2020-10" db="EMBL/GenBank/DDBJ databases">
        <authorList>
            <person name="Han B."/>
            <person name="Lu T."/>
            <person name="Zhao Q."/>
            <person name="Huang X."/>
            <person name="Zhao Y."/>
        </authorList>
    </citation>
    <scope>NUCLEOTIDE SEQUENCE</scope>
</reference>
<name>A0A811MYN0_9POAL</name>
<dbReference type="EMBL" id="CAJGYO010000002">
    <property type="protein sequence ID" value="CAD6212416.1"/>
    <property type="molecule type" value="Genomic_DNA"/>
</dbReference>
<evidence type="ECO:0000313" key="2">
    <source>
        <dbReference type="Proteomes" id="UP000604825"/>
    </source>
</evidence>
<dbReference type="Proteomes" id="UP000604825">
    <property type="component" value="Unassembled WGS sequence"/>
</dbReference>
<comment type="caution">
    <text evidence="1">The sequence shown here is derived from an EMBL/GenBank/DDBJ whole genome shotgun (WGS) entry which is preliminary data.</text>
</comment>
<dbReference type="AlphaFoldDB" id="A0A811MYN0"/>
<accession>A0A811MYN0</accession>
<keyword evidence="2" id="KW-1185">Reference proteome</keyword>
<evidence type="ECO:0000313" key="1">
    <source>
        <dbReference type="EMBL" id="CAD6212416.1"/>
    </source>
</evidence>
<proteinExistence type="predicted"/>
<organism evidence="1 2">
    <name type="scientific">Miscanthus lutarioriparius</name>
    <dbReference type="NCBI Taxonomy" id="422564"/>
    <lineage>
        <taxon>Eukaryota</taxon>
        <taxon>Viridiplantae</taxon>
        <taxon>Streptophyta</taxon>
        <taxon>Embryophyta</taxon>
        <taxon>Tracheophyta</taxon>
        <taxon>Spermatophyta</taxon>
        <taxon>Magnoliopsida</taxon>
        <taxon>Liliopsida</taxon>
        <taxon>Poales</taxon>
        <taxon>Poaceae</taxon>
        <taxon>PACMAD clade</taxon>
        <taxon>Panicoideae</taxon>
        <taxon>Andropogonodae</taxon>
        <taxon>Andropogoneae</taxon>
        <taxon>Saccharinae</taxon>
        <taxon>Miscanthus</taxon>
    </lineage>
</organism>